<dbReference type="EMBL" id="CAJJDP010000088">
    <property type="protein sequence ID" value="CAD8186917.1"/>
    <property type="molecule type" value="Genomic_DNA"/>
</dbReference>
<proteinExistence type="predicted"/>
<dbReference type="SMART" id="SM00320">
    <property type="entry name" value="WD40"/>
    <property type="match status" value="4"/>
</dbReference>
<protein>
    <recommendedName>
        <fullName evidence="4">WD40-repeat-containing domain</fullName>
    </recommendedName>
</protein>
<dbReference type="PANTHER" id="PTHR19920:SF0">
    <property type="entry name" value="CYTOSOLIC IRON-SULFUR PROTEIN ASSEMBLY PROTEIN CIAO1-RELATED"/>
    <property type="match status" value="1"/>
</dbReference>
<comment type="caution">
    <text evidence="2">The sequence shown here is derived from an EMBL/GenBank/DDBJ whole genome shotgun (WGS) entry which is preliminary data.</text>
</comment>
<evidence type="ECO:0000256" key="1">
    <source>
        <dbReference type="PROSITE-ProRule" id="PRU00221"/>
    </source>
</evidence>
<dbReference type="PROSITE" id="PS50082">
    <property type="entry name" value="WD_REPEATS_2"/>
    <property type="match status" value="1"/>
</dbReference>
<feature type="repeat" description="WD" evidence="1">
    <location>
        <begin position="112"/>
        <end position="144"/>
    </location>
</feature>
<dbReference type="OrthoDB" id="71437at2759"/>
<accession>A0A8S1WDR7</accession>
<dbReference type="PROSITE" id="PS50294">
    <property type="entry name" value="WD_REPEATS_REGION"/>
    <property type="match status" value="1"/>
</dbReference>
<sequence>MQQQQNGRYQGKFCYELLSEFTIHQKQACNAITFNQNKQLILVCLDKNIKVYQFHDGYLKLIQILSKSLYTNTVLSFFNNHRKSQFLSGSCDSFIKVRSITQLRNQKYIQKLDSHKRGICCLAISQDQNMFLSGCVDQTIKLWSFFQQNQLSCQWSCQQTITDHTNDVYTLDINSKQNKAVSCGYDDTILIMEIIKEMDTYQLILKQKIKLINFGFRILFINDSDFIFQTYCGKFLQLFQQDQNEKYVLTQSLPVQCKSQSCNIFFQPQFIKSKGFVVCKNSQNLNFVYHNPINNELVLLYSITFDNYEQYGSLSEDGEYIITWNQKLEQIEIRKYRLIDDKNN</sequence>
<dbReference type="AlphaFoldDB" id="A0A8S1WDR7"/>
<name>A0A8S1WDR7_PAROT</name>
<dbReference type="GO" id="GO:0016226">
    <property type="term" value="P:iron-sulfur cluster assembly"/>
    <property type="evidence" value="ECO:0007669"/>
    <property type="project" value="TreeGrafter"/>
</dbReference>
<evidence type="ECO:0000313" key="3">
    <source>
        <dbReference type="Proteomes" id="UP000683925"/>
    </source>
</evidence>
<dbReference type="Proteomes" id="UP000683925">
    <property type="component" value="Unassembled WGS sequence"/>
</dbReference>
<gene>
    <name evidence="2" type="ORF">POCTA_138.1.T0890015</name>
</gene>
<dbReference type="OMA" id="CNIFFQP"/>
<dbReference type="Pfam" id="PF00400">
    <property type="entry name" value="WD40"/>
    <property type="match status" value="3"/>
</dbReference>
<keyword evidence="3" id="KW-1185">Reference proteome</keyword>
<dbReference type="InterPro" id="IPR001680">
    <property type="entry name" value="WD40_rpt"/>
</dbReference>
<dbReference type="PANTHER" id="PTHR19920">
    <property type="entry name" value="WD40 PROTEIN CIAO1"/>
    <property type="match status" value="1"/>
</dbReference>
<keyword evidence="1" id="KW-0853">WD repeat</keyword>
<organism evidence="2 3">
    <name type="scientific">Paramecium octaurelia</name>
    <dbReference type="NCBI Taxonomy" id="43137"/>
    <lineage>
        <taxon>Eukaryota</taxon>
        <taxon>Sar</taxon>
        <taxon>Alveolata</taxon>
        <taxon>Ciliophora</taxon>
        <taxon>Intramacronucleata</taxon>
        <taxon>Oligohymenophorea</taxon>
        <taxon>Peniculida</taxon>
        <taxon>Parameciidae</taxon>
        <taxon>Paramecium</taxon>
    </lineage>
</organism>
<evidence type="ECO:0000313" key="2">
    <source>
        <dbReference type="EMBL" id="CAD8186917.1"/>
    </source>
</evidence>
<dbReference type="GO" id="GO:0097361">
    <property type="term" value="C:cytosolic [4Fe-4S] assembly targeting complex"/>
    <property type="evidence" value="ECO:0007669"/>
    <property type="project" value="TreeGrafter"/>
</dbReference>
<reference evidence="2" key="1">
    <citation type="submission" date="2021-01" db="EMBL/GenBank/DDBJ databases">
        <authorList>
            <consortium name="Genoscope - CEA"/>
            <person name="William W."/>
        </authorList>
    </citation>
    <scope>NUCLEOTIDE SEQUENCE</scope>
</reference>
<evidence type="ECO:0008006" key="4">
    <source>
        <dbReference type="Google" id="ProtNLM"/>
    </source>
</evidence>